<dbReference type="Pfam" id="PF13516">
    <property type="entry name" value="LRR_6"/>
    <property type="match status" value="3"/>
</dbReference>
<dbReference type="InterPro" id="IPR006553">
    <property type="entry name" value="Leu-rich_rpt_Cys-con_subtyp"/>
</dbReference>
<accession>A0ABC9GP89</accession>
<dbReference type="InterPro" id="IPR051341">
    <property type="entry name" value="Zyg-11_UBL_adapter"/>
</dbReference>
<protein>
    <submittedName>
        <fullName evidence="1">Uncharacterized protein</fullName>
    </submittedName>
</protein>
<dbReference type="SMART" id="SM00367">
    <property type="entry name" value="LRR_CC"/>
    <property type="match status" value="5"/>
</dbReference>
<dbReference type="SUPFAM" id="SSF52058">
    <property type="entry name" value="L domain-like"/>
    <property type="match status" value="1"/>
</dbReference>
<evidence type="ECO:0000313" key="1">
    <source>
        <dbReference type="EMBL" id="CAL5097556.1"/>
    </source>
</evidence>
<gene>
    <name evidence="1" type="ORF">URODEC1_LOCUS117720</name>
</gene>
<dbReference type="PANTHER" id="PTHR12904">
    <property type="match status" value="1"/>
</dbReference>
<dbReference type="AlphaFoldDB" id="A0ABC9GP89"/>
<proteinExistence type="predicted"/>
<dbReference type="PANTHER" id="PTHR12904:SF23">
    <property type="entry name" value="PROTEIN ZER-1 HOMOLOG"/>
    <property type="match status" value="1"/>
</dbReference>
<dbReference type="Gene3D" id="3.80.10.10">
    <property type="entry name" value="Ribonuclease Inhibitor"/>
    <property type="match status" value="2"/>
</dbReference>
<sequence>MDTLKELDLSRCTKISDAGLRHIVTIQSLEKLHSSGTRLTDNGVMPISSLTNLSFLDLGGIRITDKTLRSLQALTQLEHLDVWGSEITNEGASVLKAFTRLRFLNLYWTSVNRLTVPPTMRCLNMSKCKIHSISYEDSELPVALENFIVSEAEFGNIDQVFSGIKAGSLLYLDMTSCNLRNLSFIEKMENLEHLDLSSNRITDDTIEHIAKVGTNLKYLSLKGTGITSQALCVLAGTVPNLTSLSLSHTRIDDSALAYISMMPLLRTIDLSHTSIKGEADKMLSLSAFEHLKYLESLNLEDTPLSAEVIPPLGSFAALKYLYLKSDFLSDPALHVLSAASNLIHLGFCGNILSSSGLLQFVPPAKLCVLDLSGCWILTGDAVSTFCKRHPMIEVRHELMQELKVNRPQVKARQSQHAKAKVVNSFVDPSRLPDIRFVDERIKYNKEEMMELQGLVTSNSVMHGVQLPQELRRLT</sequence>
<dbReference type="Proteomes" id="UP001497457">
    <property type="component" value="Chromosome 9rd"/>
</dbReference>
<reference evidence="2" key="1">
    <citation type="submission" date="2024-06" db="EMBL/GenBank/DDBJ databases">
        <authorList>
            <person name="Ryan C."/>
        </authorList>
    </citation>
    <scope>NUCLEOTIDE SEQUENCE [LARGE SCALE GENOMIC DNA]</scope>
</reference>
<dbReference type="EMBL" id="OZ075119">
    <property type="protein sequence ID" value="CAL5097556.1"/>
    <property type="molecule type" value="Genomic_DNA"/>
</dbReference>
<organism evidence="1 2">
    <name type="scientific">Urochloa decumbens</name>
    <dbReference type="NCBI Taxonomy" id="240449"/>
    <lineage>
        <taxon>Eukaryota</taxon>
        <taxon>Viridiplantae</taxon>
        <taxon>Streptophyta</taxon>
        <taxon>Embryophyta</taxon>
        <taxon>Tracheophyta</taxon>
        <taxon>Spermatophyta</taxon>
        <taxon>Magnoliopsida</taxon>
        <taxon>Liliopsida</taxon>
        <taxon>Poales</taxon>
        <taxon>Poaceae</taxon>
        <taxon>PACMAD clade</taxon>
        <taxon>Panicoideae</taxon>
        <taxon>Panicodae</taxon>
        <taxon>Paniceae</taxon>
        <taxon>Melinidinae</taxon>
        <taxon>Urochloa</taxon>
    </lineage>
</organism>
<reference evidence="1 2" key="2">
    <citation type="submission" date="2024-10" db="EMBL/GenBank/DDBJ databases">
        <authorList>
            <person name="Ryan C."/>
        </authorList>
    </citation>
    <scope>NUCLEOTIDE SEQUENCE [LARGE SCALE GENOMIC DNA]</scope>
</reference>
<name>A0ABC9GP89_9POAL</name>
<keyword evidence="2" id="KW-1185">Reference proteome</keyword>
<dbReference type="PROSITE" id="PS51450">
    <property type="entry name" value="LRR"/>
    <property type="match status" value="1"/>
</dbReference>
<dbReference type="InterPro" id="IPR001611">
    <property type="entry name" value="Leu-rich_rpt"/>
</dbReference>
<dbReference type="InterPro" id="IPR032675">
    <property type="entry name" value="LRR_dom_sf"/>
</dbReference>
<dbReference type="SUPFAM" id="SSF52047">
    <property type="entry name" value="RNI-like"/>
    <property type="match status" value="1"/>
</dbReference>
<evidence type="ECO:0000313" key="2">
    <source>
        <dbReference type="Proteomes" id="UP001497457"/>
    </source>
</evidence>